<evidence type="ECO:0000256" key="1">
    <source>
        <dbReference type="ARBA" id="ARBA00018672"/>
    </source>
</evidence>
<dbReference type="GO" id="GO:0032993">
    <property type="term" value="C:protein-DNA complex"/>
    <property type="evidence" value="ECO:0007669"/>
    <property type="project" value="TreeGrafter"/>
</dbReference>
<dbReference type="InterPro" id="IPR039420">
    <property type="entry name" value="WalR-like"/>
</dbReference>
<keyword evidence="4" id="KW-0804">Transcription</keyword>
<dbReference type="Gene3D" id="1.10.10.10">
    <property type="entry name" value="Winged helix-like DNA-binding domain superfamily/Winged helix DNA-binding domain"/>
    <property type="match status" value="1"/>
</dbReference>
<dbReference type="RefSeq" id="WP_022098890.1">
    <property type="nucleotide sequence ID" value="NZ_CABIXW010000008.1"/>
</dbReference>
<dbReference type="SMART" id="SM00862">
    <property type="entry name" value="Trans_reg_C"/>
    <property type="match status" value="1"/>
</dbReference>
<evidence type="ECO:0000259" key="8">
    <source>
        <dbReference type="PROSITE" id="PS50110"/>
    </source>
</evidence>
<dbReference type="GO" id="GO:0006355">
    <property type="term" value="P:regulation of DNA-templated transcription"/>
    <property type="evidence" value="ECO:0007669"/>
    <property type="project" value="InterPro"/>
</dbReference>
<dbReference type="CDD" id="cd17574">
    <property type="entry name" value="REC_OmpR"/>
    <property type="match status" value="1"/>
</dbReference>
<dbReference type="SUPFAM" id="SSF52172">
    <property type="entry name" value="CheY-like"/>
    <property type="match status" value="1"/>
</dbReference>
<evidence type="ECO:0000256" key="4">
    <source>
        <dbReference type="ARBA" id="ARBA00023163"/>
    </source>
</evidence>
<evidence type="ECO:0000256" key="3">
    <source>
        <dbReference type="ARBA" id="ARBA00023125"/>
    </source>
</evidence>
<feature type="DNA-binding region" description="OmpR/PhoB-type" evidence="7">
    <location>
        <begin position="122"/>
        <end position="223"/>
    </location>
</feature>
<evidence type="ECO:0000256" key="7">
    <source>
        <dbReference type="PROSITE-ProRule" id="PRU01091"/>
    </source>
</evidence>
<feature type="domain" description="Response regulatory" evidence="8">
    <location>
        <begin position="1"/>
        <end position="114"/>
    </location>
</feature>
<dbReference type="InterPro" id="IPR011006">
    <property type="entry name" value="CheY-like_superfamily"/>
</dbReference>
<dbReference type="InterPro" id="IPR001789">
    <property type="entry name" value="Sig_transdc_resp-reg_receiver"/>
</dbReference>
<keyword evidence="3 7" id="KW-0238">DNA-binding</keyword>
<dbReference type="CDD" id="cd00383">
    <property type="entry name" value="trans_reg_C"/>
    <property type="match status" value="1"/>
</dbReference>
<evidence type="ECO:0000259" key="9">
    <source>
        <dbReference type="PROSITE" id="PS51755"/>
    </source>
</evidence>
<protein>
    <recommendedName>
        <fullName evidence="1">Stage 0 sporulation protein A homolog</fullName>
    </recommendedName>
</protein>
<dbReference type="Proteomes" id="UP000095780">
    <property type="component" value="Unassembled WGS sequence"/>
</dbReference>
<dbReference type="PANTHER" id="PTHR48111">
    <property type="entry name" value="REGULATOR OF RPOS"/>
    <property type="match status" value="1"/>
</dbReference>
<dbReference type="InterPro" id="IPR001867">
    <property type="entry name" value="OmpR/PhoB-type_DNA-bd"/>
</dbReference>
<dbReference type="GO" id="GO:0000976">
    <property type="term" value="F:transcription cis-regulatory region binding"/>
    <property type="evidence" value="ECO:0007669"/>
    <property type="project" value="TreeGrafter"/>
</dbReference>
<accession>A0A175A020</accession>
<keyword evidence="6" id="KW-0597">Phosphoprotein</keyword>
<proteinExistence type="predicted"/>
<dbReference type="InterPro" id="IPR036388">
    <property type="entry name" value="WH-like_DNA-bd_sf"/>
</dbReference>
<dbReference type="GO" id="GO:0005829">
    <property type="term" value="C:cytosol"/>
    <property type="evidence" value="ECO:0007669"/>
    <property type="project" value="TreeGrafter"/>
</dbReference>
<evidence type="ECO:0000256" key="5">
    <source>
        <dbReference type="ARBA" id="ARBA00024867"/>
    </source>
</evidence>
<gene>
    <name evidence="10" type="primary">yycF_3</name>
    <name evidence="10" type="ORF">ERS852492_02605</name>
</gene>
<keyword evidence="2" id="KW-0805">Transcription regulation</keyword>
<evidence type="ECO:0000256" key="2">
    <source>
        <dbReference type="ARBA" id="ARBA00023015"/>
    </source>
</evidence>
<evidence type="ECO:0000313" key="10">
    <source>
        <dbReference type="EMBL" id="CUQ90138.1"/>
    </source>
</evidence>
<dbReference type="GO" id="GO:0000156">
    <property type="term" value="F:phosphorelay response regulator activity"/>
    <property type="evidence" value="ECO:0007669"/>
    <property type="project" value="TreeGrafter"/>
</dbReference>
<dbReference type="SMART" id="SM00448">
    <property type="entry name" value="REC"/>
    <property type="match status" value="1"/>
</dbReference>
<reference evidence="10 11" key="1">
    <citation type="submission" date="2015-09" db="EMBL/GenBank/DDBJ databases">
        <authorList>
            <consortium name="Pathogen Informatics"/>
        </authorList>
    </citation>
    <scope>NUCLEOTIDE SEQUENCE [LARGE SCALE GENOMIC DNA]</scope>
    <source>
        <strain evidence="10 11">2789STDY5834878</strain>
    </source>
</reference>
<organism evidence="10 11">
    <name type="scientific">Lachnospira eligens</name>
    <dbReference type="NCBI Taxonomy" id="39485"/>
    <lineage>
        <taxon>Bacteria</taxon>
        <taxon>Bacillati</taxon>
        <taxon>Bacillota</taxon>
        <taxon>Clostridia</taxon>
        <taxon>Lachnospirales</taxon>
        <taxon>Lachnospiraceae</taxon>
        <taxon>Lachnospira</taxon>
    </lineage>
</organism>
<comment type="function">
    <text evidence="5">May play the central regulatory role in sporulation. It may be an element of the effector pathway responsible for the activation of sporulation genes in response to nutritional stress. Spo0A may act in concert with spo0H (a sigma factor) to control the expression of some genes that are critical to the sporulation process.</text>
</comment>
<dbReference type="AlphaFoldDB" id="A0A175A020"/>
<dbReference type="PROSITE" id="PS51755">
    <property type="entry name" value="OMPR_PHOB"/>
    <property type="match status" value="1"/>
</dbReference>
<feature type="modified residue" description="4-aspartylphosphate" evidence="6">
    <location>
        <position position="50"/>
    </location>
</feature>
<dbReference type="Pfam" id="PF00072">
    <property type="entry name" value="Response_reg"/>
    <property type="match status" value="1"/>
</dbReference>
<dbReference type="EMBL" id="CZBV01000008">
    <property type="protein sequence ID" value="CUQ90138.1"/>
    <property type="molecule type" value="Genomic_DNA"/>
</dbReference>
<evidence type="ECO:0000256" key="6">
    <source>
        <dbReference type="PROSITE-ProRule" id="PRU00169"/>
    </source>
</evidence>
<sequence length="223" mass="25720">MIAVVEDEKELCESLKMLLTEKGYEIVTARSCDEADKYIGNPQIDMFLLDVKLPDGSGFDICRKIRKSSEVPVIFLTSCDNEDEIVTGLDIGADDYITKPFYTKELLSRISANLRRSMFNAGNIYKKGDIVVDFDRYKISRCGEELNVSTNEFDIVRILIENKGKVVRREVIYEKIWDIHGNFVEYNTLTVAMSRIKAKLGTYGEKHQQYIETIRNVGYRWID</sequence>
<name>A0A175A020_9FIRM</name>
<dbReference type="PROSITE" id="PS50110">
    <property type="entry name" value="RESPONSE_REGULATORY"/>
    <property type="match status" value="1"/>
</dbReference>
<dbReference type="Pfam" id="PF00486">
    <property type="entry name" value="Trans_reg_C"/>
    <property type="match status" value="1"/>
</dbReference>
<feature type="domain" description="OmpR/PhoB-type" evidence="9">
    <location>
        <begin position="122"/>
        <end position="223"/>
    </location>
</feature>
<evidence type="ECO:0000313" key="11">
    <source>
        <dbReference type="Proteomes" id="UP000095780"/>
    </source>
</evidence>
<dbReference type="Gene3D" id="3.40.50.2300">
    <property type="match status" value="1"/>
</dbReference>
<dbReference type="Gene3D" id="6.10.250.690">
    <property type="match status" value="1"/>
</dbReference>
<dbReference type="PANTHER" id="PTHR48111:SF73">
    <property type="entry name" value="ALKALINE PHOSPHATASE SYNTHESIS TRANSCRIPTIONAL REGULATORY PROTEIN PHOP"/>
    <property type="match status" value="1"/>
</dbReference>